<protein>
    <submittedName>
        <fullName evidence="1">Uncharacterized protein</fullName>
    </submittedName>
</protein>
<dbReference type="EMBL" id="PPCV01000003">
    <property type="protein sequence ID" value="RXW32603.1"/>
    <property type="molecule type" value="Genomic_DNA"/>
</dbReference>
<comment type="caution">
    <text evidence="1">The sequence shown here is derived from an EMBL/GenBank/DDBJ whole genome shotgun (WGS) entry which is preliminary data.</text>
</comment>
<dbReference type="AlphaFoldDB" id="A0A4Q2EHP9"/>
<dbReference type="RefSeq" id="WP_129458212.1">
    <property type="nucleotide sequence ID" value="NZ_PPCV01000003.1"/>
</dbReference>
<reference evidence="1 2" key="1">
    <citation type="submission" date="2018-01" db="EMBL/GenBank/DDBJ databases">
        <title>Lactibacter flavus gen. nov., sp. nov., a novel bacterium of the family Propionibacteriaceae isolated from raw milk and dairy products.</title>
        <authorList>
            <person name="Wenning M."/>
            <person name="Breitenwieser F."/>
            <person name="Huptas C."/>
            <person name="von Neubeck M."/>
            <person name="Busse H.-J."/>
            <person name="Scherer S."/>
        </authorList>
    </citation>
    <scope>NUCLEOTIDE SEQUENCE [LARGE SCALE GENOMIC DNA]</scope>
    <source>
        <strain evidence="1 2">VG341</strain>
    </source>
</reference>
<organism evidence="1 2">
    <name type="scientific">Propioniciclava flava</name>
    <dbReference type="NCBI Taxonomy" id="2072026"/>
    <lineage>
        <taxon>Bacteria</taxon>
        <taxon>Bacillati</taxon>
        <taxon>Actinomycetota</taxon>
        <taxon>Actinomycetes</taxon>
        <taxon>Propionibacteriales</taxon>
        <taxon>Propionibacteriaceae</taxon>
        <taxon>Propioniciclava</taxon>
    </lineage>
</organism>
<evidence type="ECO:0000313" key="2">
    <source>
        <dbReference type="Proteomes" id="UP000290624"/>
    </source>
</evidence>
<evidence type="ECO:0000313" key="1">
    <source>
        <dbReference type="EMBL" id="RXW32603.1"/>
    </source>
</evidence>
<gene>
    <name evidence="1" type="ORF">C1706_05425</name>
</gene>
<proteinExistence type="predicted"/>
<sequence length="119" mass="12685">MSSWAARIDALYAGDPAQFVAARDAPAKQAREGGEKAAASAIKELRRPSLGAWYANVAARAGLVSLREWLDLGATLRAAQARLDLRTVADLGARRARVEGRVIAALSAHRAALEERTHA</sequence>
<dbReference type="Proteomes" id="UP000290624">
    <property type="component" value="Unassembled WGS sequence"/>
</dbReference>
<name>A0A4Q2EHP9_9ACTN</name>
<accession>A0A4Q2EHP9</accession>
<dbReference type="OrthoDB" id="3541690at2"/>
<keyword evidence="2" id="KW-1185">Reference proteome</keyword>